<name>A0A9N7MIQ4_STRHE</name>
<gene>
    <name evidence="2" type="ORF">SHERM_10244</name>
</gene>
<dbReference type="PANTHER" id="PTHR31865:SF1">
    <property type="entry name" value="INSERTASE, PUTATIVE (DUF1685)-RELATED"/>
    <property type="match status" value="1"/>
</dbReference>
<sequence>MAEPDKLRRLGSPQTPPQPLLRRCSWSPDVLRDVAWSNRRRNQRMRRRDDGALTDDDLEELRGCLDLGFRFDSPDLDPKLSATFPALGLYRAVCHRQYGGALFRSASCPAGAAVPVIDPVLEDQERMKTRLRQWAKVVACSVRQFSA</sequence>
<keyword evidence="3" id="KW-1185">Reference proteome</keyword>
<dbReference type="AlphaFoldDB" id="A0A9N7MIQ4"/>
<evidence type="ECO:0000313" key="3">
    <source>
        <dbReference type="Proteomes" id="UP001153555"/>
    </source>
</evidence>
<organism evidence="2 3">
    <name type="scientific">Striga hermonthica</name>
    <name type="common">Purple witchweed</name>
    <name type="synonym">Buchnera hermonthica</name>
    <dbReference type="NCBI Taxonomy" id="68872"/>
    <lineage>
        <taxon>Eukaryota</taxon>
        <taxon>Viridiplantae</taxon>
        <taxon>Streptophyta</taxon>
        <taxon>Embryophyta</taxon>
        <taxon>Tracheophyta</taxon>
        <taxon>Spermatophyta</taxon>
        <taxon>Magnoliopsida</taxon>
        <taxon>eudicotyledons</taxon>
        <taxon>Gunneridae</taxon>
        <taxon>Pentapetalae</taxon>
        <taxon>asterids</taxon>
        <taxon>lamiids</taxon>
        <taxon>Lamiales</taxon>
        <taxon>Orobanchaceae</taxon>
        <taxon>Buchnereae</taxon>
        <taxon>Striga</taxon>
    </lineage>
</organism>
<evidence type="ECO:0000313" key="2">
    <source>
        <dbReference type="EMBL" id="CAA0807526.1"/>
    </source>
</evidence>
<dbReference type="InterPro" id="IPR012881">
    <property type="entry name" value="DUF1685"/>
</dbReference>
<dbReference type="Proteomes" id="UP001153555">
    <property type="component" value="Unassembled WGS sequence"/>
</dbReference>
<dbReference type="PANTHER" id="PTHR31865">
    <property type="entry name" value="OSJNBA0071G03.3 PROTEIN"/>
    <property type="match status" value="1"/>
</dbReference>
<feature type="region of interest" description="Disordered" evidence="1">
    <location>
        <begin position="1"/>
        <end position="22"/>
    </location>
</feature>
<dbReference type="Pfam" id="PF07939">
    <property type="entry name" value="DUF1685"/>
    <property type="match status" value="1"/>
</dbReference>
<reference evidence="2" key="1">
    <citation type="submission" date="2019-12" db="EMBL/GenBank/DDBJ databases">
        <authorList>
            <person name="Scholes J."/>
        </authorList>
    </citation>
    <scope>NUCLEOTIDE SEQUENCE</scope>
</reference>
<dbReference type="EMBL" id="CACSLK010001140">
    <property type="protein sequence ID" value="CAA0807526.1"/>
    <property type="molecule type" value="Genomic_DNA"/>
</dbReference>
<evidence type="ECO:0000256" key="1">
    <source>
        <dbReference type="SAM" id="MobiDB-lite"/>
    </source>
</evidence>
<accession>A0A9N7MIQ4</accession>
<dbReference type="OrthoDB" id="641808at2759"/>
<protein>
    <submittedName>
        <fullName evidence="2">Uncharacterized protein</fullName>
    </submittedName>
</protein>
<proteinExistence type="predicted"/>
<comment type="caution">
    <text evidence="2">The sequence shown here is derived from an EMBL/GenBank/DDBJ whole genome shotgun (WGS) entry which is preliminary data.</text>
</comment>